<dbReference type="FunFam" id="3.30.70.1230:FF:000007">
    <property type="entry name" value="Guanylate cyclase soluble subunit alpha-3"/>
    <property type="match status" value="1"/>
</dbReference>
<reference evidence="12" key="1">
    <citation type="journal article" date="2016" name="Nat. Commun.">
        <title>The Gonium pectorale genome demonstrates co-option of cell cycle regulation during the evolution of multicellularity.</title>
        <authorList>
            <person name="Hanschen E.R."/>
            <person name="Marriage T.N."/>
            <person name="Ferris P.J."/>
            <person name="Hamaji T."/>
            <person name="Toyoda A."/>
            <person name="Fujiyama A."/>
            <person name="Neme R."/>
            <person name="Noguchi H."/>
            <person name="Minakuchi Y."/>
            <person name="Suzuki M."/>
            <person name="Kawai-Toyooka H."/>
            <person name="Smith D.R."/>
            <person name="Sparks H."/>
            <person name="Anderson J."/>
            <person name="Bakaric R."/>
            <person name="Luria V."/>
            <person name="Karger A."/>
            <person name="Kirschner M.W."/>
            <person name="Durand P.M."/>
            <person name="Michod R.E."/>
            <person name="Nozaki H."/>
            <person name="Olson B.J."/>
        </authorList>
    </citation>
    <scope>NUCLEOTIDE SEQUENCE [LARGE SCALE GENOMIC DNA]</scope>
    <source>
        <strain evidence="12">NIES-2863</strain>
    </source>
</reference>
<keyword evidence="9" id="KW-0175">Coiled coil</keyword>
<dbReference type="InterPro" id="IPR038158">
    <property type="entry name" value="H-NOX_domain_sf"/>
</dbReference>
<keyword evidence="5" id="KW-0342">GTP-binding</keyword>
<dbReference type="PROSITE" id="PS50125">
    <property type="entry name" value="GUANYLATE_CYCLASE_2"/>
    <property type="match status" value="1"/>
</dbReference>
<organism evidence="11 12">
    <name type="scientific">Gonium pectorale</name>
    <name type="common">Green alga</name>
    <dbReference type="NCBI Taxonomy" id="33097"/>
    <lineage>
        <taxon>Eukaryota</taxon>
        <taxon>Viridiplantae</taxon>
        <taxon>Chlorophyta</taxon>
        <taxon>core chlorophytes</taxon>
        <taxon>Chlorophyceae</taxon>
        <taxon>CS clade</taxon>
        <taxon>Chlamydomonadales</taxon>
        <taxon>Volvocaceae</taxon>
        <taxon>Gonium</taxon>
    </lineage>
</organism>
<dbReference type="Pfam" id="PF07700">
    <property type="entry name" value="HNOB"/>
    <property type="match status" value="1"/>
</dbReference>
<feature type="domain" description="Guanylate cyclase" evidence="10">
    <location>
        <begin position="304"/>
        <end position="432"/>
    </location>
</feature>
<feature type="coiled-coil region" evidence="9">
    <location>
        <begin position="231"/>
        <end position="262"/>
    </location>
</feature>
<comment type="caution">
    <text evidence="11">The sequence shown here is derived from an EMBL/GenBank/DDBJ whole genome shotgun (WGS) entry which is preliminary data.</text>
</comment>
<dbReference type="AlphaFoldDB" id="A0A150H2N1"/>
<evidence type="ECO:0000256" key="5">
    <source>
        <dbReference type="ARBA" id="ARBA00023134"/>
    </source>
</evidence>
<evidence type="ECO:0000256" key="8">
    <source>
        <dbReference type="RuleBase" id="RU000405"/>
    </source>
</evidence>
<dbReference type="Gene3D" id="3.30.450.260">
    <property type="entry name" value="Haem NO binding associated domain"/>
    <property type="match status" value="1"/>
</dbReference>
<dbReference type="Proteomes" id="UP000075714">
    <property type="component" value="Unassembled WGS sequence"/>
</dbReference>
<evidence type="ECO:0000313" key="11">
    <source>
        <dbReference type="EMBL" id="KXZ56253.1"/>
    </source>
</evidence>
<keyword evidence="7" id="KW-0141">cGMP biosynthesis</keyword>
<dbReference type="Pfam" id="PF07701">
    <property type="entry name" value="HNOBA"/>
    <property type="match status" value="1"/>
</dbReference>
<dbReference type="InterPro" id="IPR029787">
    <property type="entry name" value="Nucleotide_cyclase"/>
</dbReference>
<protein>
    <recommendedName>
        <fullName evidence="2">guanylate cyclase</fullName>
        <ecNumber evidence="2">4.6.1.2</ecNumber>
    </recommendedName>
</protein>
<dbReference type="InterPro" id="IPR011645">
    <property type="entry name" value="HNOB_dom_associated"/>
</dbReference>
<gene>
    <name evidence="11" type="ORF">GPECTOR_1g220</name>
</gene>
<dbReference type="InterPro" id="IPR024096">
    <property type="entry name" value="NO_sig/Golgi_transp_ligand-bd"/>
</dbReference>
<dbReference type="InterPro" id="IPR018297">
    <property type="entry name" value="A/G_cyclase_CS"/>
</dbReference>
<dbReference type="EMBL" id="LSYV01000002">
    <property type="protein sequence ID" value="KXZ56253.1"/>
    <property type="molecule type" value="Genomic_DNA"/>
</dbReference>
<dbReference type="InterPro" id="IPR001054">
    <property type="entry name" value="A/G_cyclase"/>
</dbReference>
<proteinExistence type="inferred from homology"/>
<dbReference type="GO" id="GO:0020037">
    <property type="term" value="F:heme binding"/>
    <property type="evidence" value="ECO:0007669"/>
    <property type="project" value="InterPro"/>
</dbReference>
<dbReference type="SMART" id="SM00044">
    <property type="entry name" value="CYCc"/>
    <property type="match status" value="1"/>
</dbReference>
<comment type="similarity">
    <text evidence="8">Belongs to the adenylyl cyclase class-4/guanylyl cyclase family.</text>
</comment>
<dbReference type="InterPro" id="IPR011644">
    <property type="entry name" value="Heme_NO-bd"/>
</dbReference>
<sequence>MSAPVFKCSDVGPESLELHYYSNRPALGPIVVGVLHGLSERYWGLGRGELGVSLLRSRDDGSDDHEVFRVTYPYQEDLRNWHQPPPRRHAFTVEPDTFYELFPFHILLDRNCTVLQTGAALARLLPGLQTGSLLEEHFLLRHPYVNLEYDKICGEQNNAFLLKSRDTGMELKGQMLPVPVPLHPGTACPAKAEGLLFMGSVRLAGLEDMQHHKLFLSDIPLHDLNRDFVLLAEQRHAEAQLKERFEALSLELKQANAKLEDTTRWLQEERLRSDRLLYQMLPADVATCLKHGERAPASEHEEATILFSDICGFTEISARCSPLEVCALLDELYHQFDTVIEEFPELYKVETIGDAYMVVANVTLPCDNHADLLLEFAVRMHEVARDVRSSLGEPVSIRVGLHSGPVVAGVVGKKMPRFCLFGDTVNTASRMESHGLPGQIHISQACYSCIRVKERFVIRERGNISVKGKGMMRTYLIAPAEQEAHLHSPARRSTSGAFASERYTPSFTTGRSNQLRPQPSWLMSPMRTFSSASMSGASVDALPTHGSDPFEGHAIGIHDSASGTPLVRCVEAQDEVEPAVLATLSRMIIGDVLEREEAERKALESPELHSPAR</sequence>
<dbReference type="Pfam" id="PF00211">
    <property type="entry name" value="Guanylate_cyc"/>
    <property type="match status" value="1"/>
</dbReference>
<dbReference type="GO" id="GO:0008074">
    <property type="term" value="C:guanylate cyclase complex, soluble"/>
    <property type="evidence" value="ECO:0007669"/>
    <property type="project" value="TreeGrafter"/>
</dbReference>
<name>A0A150H2N1_GONPE</name>
<keyword evidence="6 8" id="KW-0456">Lyase</keyword>
<dbReference type="GO" id="GO:0019934">
    <property type="term" value="P:cGMP-mediated signaling"/>
    <property type="evidence" value="ECO:0007669"/>
    <property type="project" value="TreeGrafter"/>
</dbReference>
<accession>A0A150H2N1</accession>
<keyword evidence="12" id="KW-1185">Reference proteome</keyword>
<dbReference type="InterPro" id="IPR042463">
    <property type="entry name" value="HNOB_dom_associated_sf"/>
</dbReference>
<dbReference type="Gene3D" id="6.10.250.780">
    <property type="match status" value="1"/>
</dbReference>
<evidence type="ECO:0000256" key="7">
    <source>
        <dbReference type="ARBA" id="ARBA00023293"/>
    </source>
</evidence>
<dbReference type="PANTHER" id="PTHR45655">
    <property type="entry name" value="GUANYLATE CYCLASE SOLUBLE SUBUNIT BETA-2"/>
    <property type="match status" value="1"/>
</dbReference>
<evidence type="ECO:0000259" key="10">
    <source>
        <dbReference type="PROSITE" id="PS50125"/>
    </source>
</evidence>
<evidence type="ECO:0000256" key="3">
    <source>
        <dbReference type="ARBA" id="ARBA00022490"/>
    </source>
</evidence>
<dbReference type="EC" id="4.6.1.2" evidence="2"/>
<evidence type="ECO:0000256" key="1">
    <source>
        <dbReference type="ARBA" id="ARBA00004496"/>
    </source>
</evidence>
<dbReference type="STRING" id="33097.A0A150H2N1"/>
<dbReference type="CDD" id="cd07302">
    <property type="entry name" value="CHD"/>
    <property type="match status" value="1"/>
</dbReference>
<dbReference type="Gene3D" id="3.90.1520.10">
    <property type="entry name" value="H-NOX domain"/>
    <property type="match status" value="1"/>
</dbReference>
<dbReference type="PANTHER" id="PTHR45655:SF13">
    <property type="entry name" value="SOLUBLE GUANYLATE CYCLASE GCY-32-RELATED"/>
    <property type="match status" value="1"/>
</dbReference>
<dbReference type="SUPFAM" id="SSF55073">
    <property type="entry name" value="Nucleotide cyclase"/>
    <property type="match status" value="1"/>
</dbReference>
<comment type="subcellular location">
    <subcellularLocation>
        <location evidence="1">Cytoplasm</location>
    </subcellularLocation>
</comment>
<evidence type="ECO:0000256" key="2">
    <source>
        <dbReference type="ARBA" id="ARBA00012202"/>
    </source>
</evidence>
<evidence type="ECO:0000256" key="6">
    <source>
        <dbReference type="ARBA" id="ARBA00023239"/>
    </source>
</evidence>
<dbReference type="PROSITE" id="PS00452">
    <property type="entry name" value="GUANYLATE_CYCLASE_1"/>
    <property type="match status" value="1"/>
</dbReference>
<keyword evidence="3" id="KW-0963">Cytoplasm</keyword>
<evidence type="ECO:0000313" key="12">
    <source>
        <dbReference type="Proteomes" id="UP000075714"/>
    </source>
</evidence>
<keyword evidence="4" id="KW-0547">Nucleotide-binding</keyword>
<dbReference type="GO" id="GO:0004383">
    <property type="term" value="F:guanylate cyclase activity"/>
    <property type="evidence" value="ECO:0007669"/>
    <property type="project" value="UniProtKB-EC"/>
</dbReference>
<dbReference type="SUPFAM" id="SSF111126">
    <property type="entry name" value="Ligand-binding domain in the NO signalling and Golgi transport"/>
    <property type="match status" value="1"/>
</dbReference>
<dbReference type="Gene3D" id="3.30.70.1230">
    <property type="entry name" value="Nucleotide cyclase"/>
    <property type="match status" value="1"/>
</dbReference>
<evidence type="ECO:0000256" key="9">
    <source>
        <dbReference type="SAM" id="Coils"/>
    </source>
</evidence>
<dbReference type="GO" id="GO:0070482">
    <property type="term" value="P:response to oxygen levels"/>
    <property type="evidence" value="ECO:0007669"/>
    <property type="project" value="TreeGrafter"/>
</dbReference>
<dbReference type="OrthoDB" id="6127067at2759"/>
<dbReference type="GO" id="GO:0005525">
    <property type="term" value="F:GTP binding"/>
    <property type="evidence" value="ECO:0007669"/>
    <property type="project" value="UniProtKB-KW"/>
</dbReference>
<evidence type="ECO:0000256" key="4">
    <source>
        <dbReference type="ARBA" id="ARBA00022741"/>
    </source>
</evidence>